<evidence type="ECO:0000256" key="2">
    <source>
        <dbReference type="ARBA" id="ARBA00022741"/>
    </source>
</evidence>
<dbReference type="PROSITE" id="PS51421">
    <property type="entry name" value="RAS"/>
    <property type="match status" value="1"/>
</dbReference>
<dbReference type="SMART" id="SM00174">
    <property type="entry name" value="RHO"/>
    <property type="match status" value="1"/>
</dbReference>
<dbReference type="InterPro" id="IPR001806">
    <property type="entry name" value="Small_GTPase"/>
</dbReference>
<dbReference type="NCBIfam" id="TIGR00231">
    <property type="entry name" value="small_GTP"/>
    <property type="match status" value="1"/>
</dbReference>
<keyword evidence="6" id="KW-1185">Reference proteome</keyword>
<evidence type="ECO:0000256" key="1">
    <source>
        <dbReference type="ARBA" id="ARBA00006270"/>
    </source>
</evidence>
<sequence>MERPGREVSWPQAFKYITIGDAGVGKSSLLLQFTDQRFQPELNPTIGCDFSMRIVNIDGKPIKLQIWDTAGLELFRSFNKSFYRSAAVAILVCDITRRETFDHVAGWLDDAVEAAPANLTTILIGNKCDLDSRRTVSYEEGENFAKAHGLFFMESSAKTAQNVEEAFTMAARTVCKKIEDGVLDPSAKFAGLKLLAPEVSRGGGCCS</sequence>
<dbReference type="Pfam" id="PF00071">
    <property type="entry name" value="Ras"/>
    <property type="match status" value="1"/>
</dbReference>
<dbReference type="InterPro" id="IPR050209">
    <property type="entry name" value="Rab_GTPases_membrane_traffic"/>
</dbReference>
<reference evidence="6" key="1">
    <citation type="submission" date="2024-06" db="EMBL/GenBank/DDBJ databases">
        <authorList>
            <person name="Ryan C."/>
        </authorList>
    </citation>
    <scope>NUCLEOTIDE SEQUENCE [LARGE SCALE GENOMIC DNA]</scope>
</reference>
<dbReference type="Proteomes" id="UP001497457">
    <property type="component" value="Chromosome 13rd"/>
</dbReference>
<dbReference type="SMART" id="SM00173">
    <property type="entry name" value="RAS"/>
    <property type="match status" value="1"/>
</dbReference>
<gene>
    <name evidence="5" type="ORF">URODEC1_LOCUS15754</name>
</gene>
<dbReference type="SMART" id="SM00175">
    <property type="entry name" value="RAB"/>
    <property type="match status" value="1"/>
</dbReference>
<dbReference type="SMART" id="SM00176">
    <property type="entry name" value="RAN"/>
    <property type="match status" value="1"/>
</dbReference>
<keyword evidence="2" id="KW-0547">Nucleotide-binding</keyword>
<dbReference type="InterPro" id="IPR027417">
    <property type="entry name" value="P-loop_NTPase"/>
</dbReference>
<dbReference type="AlphaFoldDB" id="A0ABC8WNK2"/>
<dbReference type="PROSITE" id="PS51420">
    <property type="entry name" value="RHO"/>
    <property type="match status" value="1"/>
</dbReference>
<evidence type="ECO:0000256" key="4">
    <source>
        <dbReference type="ARBA" id="ARBA00023288"/>
    </source>
</evidence>
<dbReference type="GO" id="GO:0005525">
    <property type="term" value="F:GTP binding"/>
    <property type="evidence" value="ECO:0007669"/>
    <property type="project" value="UniProtKB-KW"/>
</dbReference>
<organism evidence="5 6">
    <name type="scientific">Urochloa decumbens</name>
    <dbReference type="NCBI Taxonomy" id="240449"/>
    <lineage>
        <taxon>Eukaryota</taxon>
        <taxon>Viridiplantae</taxon>
        <taxon>Streptophyta</taxon>
        <taxon>Embryophyta</taxon>
        <taxon>Tracheophyta</taxon>
        <taxon>Spermatophyta</taxon>
        <taxon>Magnoliopsida</taxon>
        <taxon>Liliopsida</taxon>
        <taxon>Poales</taxon>
        <taxon>Poaceae</taxon>
        <taxon>PACMAD clade</taxon>
        <taxon>Panicoideae</taxon>
        <taxon>Panicodae</taxon>
        <taxon>Paniceae</taxon>
        <taxon>Melinidinae</taxon>
        <taxon>Urochloa</taxon>
    </lineage>
</organism>
<evidence type="ECO:0000313" key="6">
    <source>
        <dbReference type="Proteomes" id="UP001497457"/>
    </source>
</evidence>
<dbReference type="PANTHER" id="PTHR47979">
    <property type="entry name" value="DRAB11-RELATED"/>
    <property type="match status" value="1"/>
</dbReference>
<accession>A0ABC8WNK2</accession>
<dbReference type="PROSITE" id="PS51419">
    <property type="entry name" value="RAB"/>
    <property type="match status" value="1"/>
</dbReference>
<comment type="similarity">
    <text evidence="1">Belongs to the small GTPase superfamily. Rab family.</text>
</comment>
<dbReference type="Gene3D" id="3.40.50.300">
    <property type="entry name" value="P-loop containing nucleotide triphosphate hydrolases"/>
    <property type="match status" value="1"/>
</dbReference>
<keyword evidence="4" id="KW-0449">Lipoprotein</keyword>
<keyword evidence="3" id="KW-0342">GTP-binding</keyword>
<evidence type="ECO:0000256" key="3">
    <source>
        <dbReference type="ARBA" id="ARBA00023134"/>
    </source>
</evidence>
<dbReference type="SUPFAM" id="SSF52540">
    <property type="entry name" value="P-loop containing nucleoside triphosphate hydrolases"/>
    <property type="match status" value="1"/>
</dbReference>
<name>A0ABC8WNK2_9POAL</name>
<protein>
    <submittedName>
        <fullName evidence="5">Uncharacterized protein</fullName>
    </submittedName>
</protein>
<dbReference type="FunFam" id="3.40.50.300:FF:001129">
    <property type="entry name" value="ras-related protein Rab-44 isoform X2"/>
    <property type="match status" value="1"/>
</dbReference>
<reference evidence="5 6" key="2">
    <citation type="submission" date="2024-10" db="EMBL/GenBank/DDBJ databases">
        <authorList>
            <person name="Ryan C."/>
        </authorList>
    </citation>
    <scope>NUCLEOTIDE SEQUENCE [LARGE SCALE GENOMIC DNA]</scope>
</reference>
<dbReference type="EMBL" id="OZ075123">
    <property type="protein sequence ID" value="CAL4912665.1"/>
    <property type="molecule type" value="Genomic_DNA"/>
</dbReference>
<dbReference type="PRINTS" id="PR00449">
    <property type="entry name" value="RASTRNSFRMNG"/>
</dbReference>
<proteinExistence type="inferred from homology"/>
<evidence type="ECO:0000313" key="5">
    <source>
        <dbReference type="EMBL" id="CAL4912665.1"/>
    </source>
</evidence>
<dbReference type="InterPro" id="IPR005225">
    <property type="entry name" value="Small_GTP-bd"/>
</dbReference>